<name>D6SN08_9BACT</name>
<organism evidence="2 3">
    <name type="scientific">Desulfonatronospira thiodismutans ASO3-1</name>
    <dbReference type="NCBI Taxonomy" id="555779"/>
    <lineage>
        <taxon>Bacteria</taxon>
        <taxon>Pseudomonadati</taxon>
        <taxon>Thermodesulfobacteriota</taxon>
        <taxon>Desulfovibrionia</taxon>
        <taxon>Desulfovibrionales</taxon>
        <taxon>Desulfonatronovibrionaceae</taxon>
        <taxon>Desulfonatronospira</taxon>
    </lineage>
</organism>
<keyword evidence="2" id="KW-0449">Lipoprotein</keyword>
<dbReference type="eggNOG" id="COG5401">
    <property type="taxonomic scope" value="Bacteria"/>
</dbReference>
<dbReference type="OrthoDB" id="9809406at2"/>
<sequence length="164" mass="18052">MRYLFILIFVAVVLAGCSEDKVVTSVDLYFMEITETRFKLASETRDFDGPQPGIKSVMEAWVEGPRSSELSRVVPEDVRLLDGFVRDSVAYVDFSTEITKAPMGGELEAVLVQSIVMTAAQVQGVNAVQIMVEGEIIESLAGHMLINRPIQITPSKNDNRPVSS</sequence>
<feature type="domain" description="GerMN" evidence="1">
    <location>
        <begin position="54"/>
        <end position="141"/>
    </location>
</feature>
<dbReference type="RefSeq" id="WP_008869197.1">
    <property type="nucleotide sequence ID" value="NZ_ACJN02000001.1"/>
</dbReference>
<dbReference type="Pfam" id="PF10646">
    <property type="entry name" value="Germane"/>
    <property type="match status" value="1"/>
</dbReference>
<dbReference type="Proteomes" id="UP000005496">
    <property type="component" value="Unassembled WGS sequence"/>
</dbReference>
<dbReference type="AlphaFoldDB" id="D6SN08"/>
<protein>
    <submittedName>
        <fullName evidence="2">Lipoprotein LpqB, GerMN domain protein</fullName>
    </submittedName>
</protein>
<evidence type="ECO:0000313" key="2">
    <source>
        <dbReference type="EMBL" id="EFI36069.1"/>
    </source>
</evidence>
<dbReference type="EMBL" id="ACJN02000001">
    <property type="protein sequence ID" value="EFI36069.1"/>
    <property type="molecule type" value="Genomic_DNA"/>
</dbReference>
<reference evidence="2" key="1">
    <citation type="submission" date="2010-05" db="EMBL/GenBank/DDBJ databases">
        <title>The draft genome of Desulfonatronospira thiodismutans ASO3-1.</title>
        <authorList>
            <consortium name="US DOE Joint Genome Institute (JGI-PGF)"/>
            <person name="Lucas S."/>
            <person name="Copeland A."/>
            <person name="Lapidus A."/>
            <person name="Cheng J.-F."/>
            <person name="Bruce D."/>
            <person name="Goodwin L."/>
            <person name="Pitluck S."/>
            <person name="Chertkov O."/>
            <person name="Brettin T."/>
            <person name="Detter J.C."/>
            <person name="Han C."/>
            <person name="Land M.L."/>
            <person name="Hauser L."/>
            <person name="Kyrpides N."/>
            <person name="Mikhailova N."/>
            <person name="Muyzer G."/>
            <person name="Woyke T."/>
        </authorList>
    </citation>
    <scope>NUCLEOTIDE SEQUENCE [LARGE SCALE GENOMIC DNA]</scope>
    <source>
        <strain evidence="2">ASO3-1</strain>
    </source>
</reference>
<keyword evidence="3" id="KW-1185">Reference proteome</keyword>
<evidence type="ECO:0000313" key="3">
    <source>
        <dbReference type="Proteomes" id="UP000005496"/>
    </source>
</evidence>
<dbReference type="PROSITE" id="PS51257">
    <property type="entry name" value="PROKAR_LIPOPROTEIN"/>
    <property type="match status" value="1"/>
</dbReference>
<proteinExistence type="predicted"/>
<dbReference type="SMART" id="SM00909">
    <property type="entry name" value="Germane"/>
    <property type="match status" value="1"/>
</dbReference>
<dbReference type="InterPro" id="IPR019606">
    <property type="entry name" value="GerMN"/>
</dbReference>
<accession>D6SN08</accession>
<gene>
    <name evidence="2" type="ORF">Dthio_PD3514</name>
</gene>
<comment type="caution">
    <text evidence="2">The sequence shown here is derived from an EMBL/GenBank/DDBJ whole genome shotgun (WGS) entry which is preliminary data.</text>
</comment>
<evidence type="ECO:0000259" key="1">
    <source>
        <dbReference type="SMART" id="SM00909"/>
    </source>
</evidence>